<feature type="transmembrane region" description="Helical" evidence="5">
    <location>
        <begin position="57"/>
        <end position="76"/>
    </location>
</feature>
<name>A0A839EXF8_9HYPH</name>
<evidence type="ECO:0000313" key="7">
    <source>
        <dbReference type="EMBL" id="MBA8881180.1"/>
    </source>
</evidence>
<protein>
    <recommendedName>
        <fullName evidence="6">NfeD-like C-terminal domain-containing protein</fullName>
    </recommendedName>
</protein>
<dbReference type="Proteomes" id="UP000549052">
    <property type="component" value="Unassembled WGS sequence"/>
</dbReference>
<dbReference type="InterPro" id="IPR002810">
    <property type="entry name" value="NfeD-like_C"/>
</dbReference>
<dbReference type="InterPro" id="IPR052165">
    <property type="entry name" value="Membrane_assoc_protease"/>
</dbReference>
<keyword evidence="2 5" id="KW-0812">Transmembrane</keyword>
<gene>
    <name evidence="7" type="ORF">FHW16_004915</name>
</gene>
<dbReference type="GO" id="GO:0005886">
    <property type="term" value="C:plasma membrane"/>
    <property type="evidence" value="ECO:0007669"/>
    <property type="project" value="TreeGrafter"/>
</dbReference>
<sequence length="153" mass="16810">MLEHLFQELGPWNWVVLGFILLIFEVAVPGIFLLWFGIAAIIVGFLTILVLGPLLAVSWQLQIILFLILSVITVFIGRRLMGATDVPTDEPLLNRRSEQLIGQIVVLEEATVNGRGRARIGDSLWRVKGPDLAAGSRVRITGTDQGTLVVEAV</sequence>
<comment type="caution">
    <text evidence="7">The sequence shown here is derived from an EMBL/GenBank/DDBJ whole genome shotgun (WGS) entry which is preliminary data.</text>
</comment>
<evidence type="ECO:0000256" key="5">
    <source>
        <dbReference type="SAM" id="Phobius"/>
    </source>
</evidence>
<dbReference type="Pfam" id="PF01957">
    <property type="entry name" value="NfeD"/>
    <property type="match status" value="1"/>
</dbReference>
<evidence type="ECO:0000313" key="8">
    <source>
        <dbReference type="Proteomes" id="UP000549052"/>
    </source>
</evidence>
<accession>A0A839EXF8</accession>
<keyword evidence="3 5" id="KW-1133">Transmembrane helix</keyword>
<dbReference type="Gene3D" id="2.40.50.140">
    <property type="entry name" value="Nucleic acid-binding proteins"/>
    <property type="match status" value="1"/>
</dbReference>
<dbReference type="AlphaFoldDB" id="A0A839EXF8"/>
<keyword evidence="4 5" id="KW-0472">Membrane</keyword>
<feature type="transmembrane region" description="Helical" evidence="5">
    <location>
        <begin position="12"/>
        <end position="28"/>
    </location>
</feature>
<reference evidence="7 8" key="1">
    <citation type="submission" date="2020-07" db="EMBL/GenBank/DDBJ databases">
        <title>Genomic Encyclopedia of Type Strains, Phase IV (KMG-V): Genome sequencing to study the core and pangenomes of soil and plant-associated prokaryotes.</title>
        <authorList>
            <person name="Whitman W."/>
        </authorList>
    </citation>
    <scope>NUCLEOTIDE SEQUENCE [LARGE SCALE GENOMIC DNA]</scope>
    <source>
        <strain evidence="7 8">AN3</strain>
    </source>
</reference>
<feature type="domain" description="NfeD-like C-terminal" evidence="6">
    <location>
        <begin position="98"/>
        <end position="151"/>
    </location>
</feature>
<evidence type="ECO:0000256" key="2">
    <source>
        <dbReference type="ARBA" id="ARBA00022692"/>
    </source>
</evidence>
<dbReference type="PANTHER" id="PTHR33507:SF3">
    <property type="entry name" value="INNER MEMBRANE PROTEIN YBBJ"/>
    <property type="match status" value="1"/>
</dbReference>
<evidence type="ECO:0000256" key="3">
    <source>
        <dbReference type="ARBA" id="ARBA00022989"/>
    </source>
</evidence>
<dbReference type="PANTHER" id="PTHR33507">
    <property type="entry name" value="INNER MEMBRANE PROTEIN YBBJ"/>
    <property type="match status" value="1"/>
</dbReference>
<organism evidence="7 8">
    <name type="scientific">Phyllobacterium myrsinacearum</name>
    <dbReference type="NCBI Taxonomy" id="28101"/>
    <lineage>
        <taxon>Bacteria</taxon>
        <taxon>Pseudomonadati</taxon>
        <taxon>Pseudomonadota</taxon>
        <taxon>Alphaproteobacteria</taxon>
        <taxon>Hyphomicrobiales</taxon>
        <taxon>Phyllobacteriaceae</taxon>
        <taxon>Phyllobacterium</taxon>
    </lineage>
</organism>
<dbReference type="RefSeq" id="WP_182551790.1">
    <property type="nucleotide sequence ID" value="NZ_JACGXN010000012.1"/>
</dbReference>
<evidence type="ECO:0000256" key="4">
    <source>
        <dbReference type="ARBA" id="ARBA00023136"/>
    </source>
</evidence>
<keyword evidence="8" id="KW-1185">Reference proteome</keyword>
<comment type="subcellular location">
    <subcellularLocation>
        <location evidence="1">Membrane</location>
        <topology evidence="1">Multi-pass membrane protein</topology>
    </subcellularLocation>
</comment>
<proteinExistence type="predicted"/>
<dbReference type="EMBL" id="JACGXN010000012">
    <property type="protein sequence ID" value="MBA8881180.1"/>
    <property type="molecule type" value="Genomic_DNA"/>
</dbReference>
<feature type="transmembrane region" description="Helical" evidence="5">
    <location>
        <begin position="33"/>
        <end position="51"/>
    </location>
</feature>
<evidence type="ECO:0000256" key="1">
    <source>
        <dbReference type="ARBA" id="ARBA00004141"/>
    </source>
</evidence>
<dbReference type="InterPro" id="IPR012340">
    <property type="entry name" value="NA-bd_OB-fold"/>
</dbReference>
<evidence type="ECO:0000259" key="6">
    <source>
        <dbReference type="Pfam" id="PF01957"/>
    </source>
</evidence>